<reference evidence="1 2" key="1">
    <citation type="submission" date="2013-03" db="EMBL/GenBank/DDBJ databases">
        <authorList>
            <person name="Harkins D.M."/>
            <person name="Durkin A.S."/>
            <person name="Brinkac L.M."/>
            <person name="Haft D.H."/>
            <person name="Selengut J.D."/>
            <person name="Sanka R."/>
            <person name="DePew J."/>
            <person name="Purushe J."/>
            <person name="Galloway R.L."/>
            <person name="Vinetz J.M."/>
            <person name="Sutton G.G."/>
            <person name="Nierman W.C."/>
            <person name="Fouts D.E."/>
        </authorList>
    </citation>
    <scope>NUCLEOTIDE SEQUENCE [LARGE SCALE GENOMIC DNA]</scope>
    <source>
        <strain evidence="1 2">Waz Holland</strain>
    </source>
</reference>
<sequence>MIDNGYRQLISLWYHAITIQKITDDSCQYEDRVEIEADRLTPFIWLFALVFYHWRQFRWKKLIHNNFNNL</sequence>
<gene>
    <name evidence="1" type="ORF">LEP1GSC199_2640</name>
</gene>
<name>N1W878_9LEPT</name>
<protein>
    <submittedName>
        <fullName evidence="1">Uncharacterized protein</fullName>
    </submittedName>
</protein>
<accession>N1W878</accession>
<dbReference type="Proteomes" id="UP000012227">
    <property type="component" value="Unassembled WGS sequence"/>
</dbReference>
<dbReference type="AlphaFoldDB" id="N1W878"/>
<organism evidence="1 2">
    <name type="scientific">Leptospira vanthielii serovar Holland str. Waz Holland = ATCC 700522</name>
    <dbReference type="NCBI Taxonomy" id="1218591"/>
    <lineage>
        <taxon>Bacteria</taxon>
        <taxon>Pseudomonadati</taxon>
        <taxon>Spirochaetota</taxon>
        <taxon>Spirochaetia</taxon>
        <taxon>Leptospirales</taxon>
        <taxon>Leptospiraceae</taxon>
        <taxon>Leptospira</taxon>
    </lineage>
</organism>
<dbReference type="EMBL" id="AOGY02000015">
    <property type="protein sequence ID" value="EMY71218.1"/>
    <property type="molecule type" value="Genomic_DNA"/>
</dbReference>
<evidence type="ECO:0000313" key="2">
    <source>
        <dbReference type="Proteomes" id="UP000012227"/>
    </source>
</evidence>
<evidence type="ECO:0000313" key="1">
    <source>
        <dbReference type="EMBL" id="EMY71218.1"/>
    </source>
</evidence>
<proteinExistence type="predicted"/>
<dbReference type="STRING" id="1218591.LEP1GSC199_2640"/>
<comment type="caution">
    <text evidence="1">The sequence shown here is derived from an EMBL/GenBank/DDBJ whole genome shotgun (WGS) entry which is preliminary data.</text>
</comment>